<feature type="transmembrane region" description="Helical" evidence="1">
    <location>
        <begin position="201"/>
        <end position="221"/>
    </location>
</feature>
<feature type="transmembrane region" description="Helical" evidence="1">
    <location>
        <begin position="309"/>
        <end position="328"/>
    </location>
</feature>
<reference evidence="2" key="1">
    <citation type="journal article" date="2014" name="Int. J. Syst. Evol. Microbiol.">
        <title>Complete genome sequence of Corynebacterium casei LMG S-19264T (=DSM 44701T), isolated from a smear-ripened cheese.</title>
        <authorList>
            <consortium name="US DOE Joint Genome Institute (JGI-PGF)"/>
            <person name="Walter F."/>
            <person name="Albersmeier A."/>
            <person name="Kalinowski J."/>
            <person name="Ruckert C."/>
        </authorList>
    </citation>
    <scope>NUCLEOTIDE SEQUENCE</scope>
    <source>
        <strain evidence="2">CGMCC 1.15425</strain>
    </source>
</reference>
<dbReference type="OrthoDB" id="9810518at2"/>
<feature type="transmembrane region" description="Helical" evidence="1">
    <location>
        <begin position="129"/>
        <end position="150"/>
    </location>
</feature>
<protein>
    <submittedName>
        <fullName evidence="2">ABC transporter permease</fullName>
    </submittedName>
</protein>
<evidence type="ECO:0000313" key="3">
    <source>
        <dbReference type="Proteomes" id="UP000627715"/>
    </source>
</evidence>
<feature type="transmembrane region" description="Helical" evidence="1">
    <location>
        <begin position="162"/>
        <end position="189"/>
    </location>
</feature>
<evidence type="ECO:0000313" key="2">
    <source>
        <dbReference type="EMBL" id="GGG58231.1"/>
    </source>
</evidence>
<dbReference type="AlphaFoldDB" id="A0A917LUT8"/>
<dbReference type="PANTHER" id="PTHR30188">
    <property type="entry name" value="ABC TRANSPORTER PERMEASE PROTEIN-RELATED"/>
    <property type="match status" value="1"/>
</dbReference>
<dbReference type="InterPro" id="IPR030802">
    <property type="entry name" value="Permease_MalE"/>
</dbReference>
<keyword evidence="3" id="KW-1185">Reference proteome</keyword>
<proteinExistence type="predicted"/>
<sequence length="371" mass="39663">MTTAPLSTDPANPTRLVISGDWTLDNYVQLHRHAIVPDSTISALDASQLTGIDTAGAGLLVQLLGSARVTELVSECESLSASQRGLLLSVARHMPEDKEAKVSTRFSLIDQIASLGEQVINACRQTMQFFGFFGLTLTRLAVTLLTPWRWRLTALTVQMHQAGLNAVPIVALLNFLVGAVVAFLGATVLESFGATQYTVDLVAYAFMRELGVMLAAILLAGRTASAFTAQIGAMKVNEEVDALEVMGLNQIDILVLPRFIALLIVMPLLSFLSIMSGLAGGAAVAILSLDISLARFLGILQEIPIRHMWLGLAKAPLFAAIVALIGCLEGFKVTGSARSVGERTTSAVVQSIFFVIVVDAIAALFYMEMGW</sequence>
<gene>
    <name evidence="2" type="ORF">GCM10011403_14460</name>
</gene>
<dbReference type="GO" id="GO:0043190">
    <property type="term" value="C:ATP-binding cassette (ABC) transporter complex"/>
    <property type="evidence" value="ECO:0007669"/>
    <property type="project" value="InterPro"/>
</dbReference>
<dbReference type="Proteomes" id="UP000627715">
    <property type="component" value="Unassembled WGS sequence"/>
</dbReference>
<dbReference type="GO" id="GO:0005548">
    <property type="term" value="F:phospholipid transporter activity"/>
    <property type="evidence" value="ECO:0007669"/>
    <property type="project" value="TreeGrafter"/>
</dbReference>
<organism evidence="2 3">
    <name type="scientific">Pseudohongiella nitratireducens</name>
    <dbReference type="NCBI Taxonomy" id="1768907"/>
    <lineage>
        <taxon>Bacteria</taxon>
        <taxon>Pseudomonadati</taxon>
        <taxon>Pseudomonadota</taxon>
        <taxon>Gammaproteobacteria</taxon>
        <taxon>Pseudomonadales</taxon>
        <taxon>Pseudohongiellaceae</taxon>
        <taxon>Pseudohongiella</taxon>
    </lineage>
</organism>
<dbReference type="Pfam" id="PF02405">
    <property type="entry name" value="MlaE"/>
    <property type="match status" value="1"/>
</dbReference>
<comment type="caution">
    <text evidence="2">The sequence shown here is derived from an EMBL/GenBank/DDBJ whole genome shotgun (WGS) entry which is preliminary data.</text>
</comment>
<reference evidence="2" key="2">
    <citation type="submission" date="2020-09" db="EMBL/GenBank/DDBJ databases">
        <authorList>
            <person name="Sun Q."/>
            <person name="Zhou Y."/>
        </authorList>
    </citation>
    <scope>NUCLEOTIDE SEQUENCE</scope>
    <source>
        <strain evidence="2">CGMCC 1.15425</strain>
    </source>
</reference>
<keyword evidence="1" id="KW-1133">Transmembrane helix</keyword>
<keyword evidence="1" id="KW-0472">Membrane</keyword>
<name>A0A917LUT8_9GAMM</name>
<evidence type="ECO:0000256" key="1">
    <source>
        <dbReference type="SAM" id="Phobius"/>
    </source>
</evidence>
<dbReference type="RefSeq" id="WP_068811960.1">
    <property type="nucleotide sequence ID" value="NZ_BMIY01000006.1"/>
</dbReference>
<accession>A0A917LUT8</accession>
<feature type="transmembrane region" description="Helical" evidence="1">
    <location>
        <begin position="348"/>
        <end position="367"/>
    </location>
</feature>
<feature type="transmembrane region" description="Helical" evidence="1">
    <location>
        <begin position="253"/>
        <end position="272"/>
    </location>
</feature>
<feature type="transmembrane region" description="Helical" evidence="1">
    <location>
        <begin position="278"/>
        <end position="297"/>
    </location>
</feature>
<keyword evidence="1" id="KW-0812">Transmembrane</keyword>
<dbReference type="EMBL" id="BMIY01000006">
    <property type="protein sequence ID" value="GGG58231.1"/>
    <property type="molecule type" value="Genomic_DNA"/>
</dbReference>
<dbReference type="PANTHER" id="PTHR30188:SF3">
    <property type="entry name" value="ABC TRANSPORTER PERMEASE"/>
    <property type="match status" value="1"/>
</dbReference>